<dbReference type="EC" id="5.6.2.2" evidence="3"/>
<dbReference type="Pfam" id="PF00521">
    <property type="entry name" value="DNA_topoisoIV"/>
    <property type="match status" value="1"/>
</dbReference>
<evidence type="ECO:0000256" key="4">
    <source>
        <dbReference type="ARBA" id="ARBA00022741"/>
    </source>
</evidence>
<dbReference type="PANTHER" id="PTHR10169:SF38">
    <property type="entry name" value="DNA TOPOISOMERASE 2"/>
    <property type="match status" value="1"/>
</dbReference>
<dbReference type="SMART" id="SM00434">
    <property type="entry name" value="TOP4c"/>
    <property type="match status" value="1"/>
</dbReference>
<dbReference type="GO" id="GO:0000712">
    <property type="term" value="P:resolution of meiotic recombination intermediates"/>
    <property type="evidence" value="ECO:0007669"/>
    <property type="project" value="TreeGrafter"/>
</dbReference>
<reference evidence="12" key="1">
    <citation type="submission" date="2014-07" db="EMBL/GenBank/DDBJ databases">
        <title>Identification of a novel salt tolerance gene in wild soybean by whole-genome sequencing.</title>
        <authorList>
            <person name="Lam H.-M."/>
            <person name="Qi X."/>
            <person name="Li M.-W."/>
            <person name="Liu X."/>
            <person name="Xie M."/>
            <person name="Ni M."/>
            <person name="Xu X."/>
        </authorList>
    </citation>
    <scope>NUCLEOTIDE SEQUENCE [LARGE SCALE GENOMIC DNA]</scope>
    <source>
        <tissue evidence="12">Root</tissue>
    </source>
</reference>
<dbReference type="PRINTS" id="PR01158">
    <property type="entry name" value="TOPISMRASEII"/>
</dbReference>
<evidence type="ECO:0000256" key="10">
    <source>
        <dbReference type="PROSITE-ProRule" id="PRU01384"/>
    </source>
</evidence>
<dbReference type="InterPro" id="IPR002498">
    <property type="entry name" value="PInositol-4-P-4/5-kinase_core"/>
</dbReference>
<proteinExistence type="predicted"/>
<dbReference type="InterPro" id="IPR001154">
    <property type="entry name" value="TopoII_euk"/>
</dbReference>
<dbReference type="InterPro" id="IPR013760">
    <property type="entry name" value="Topo_IIA-like_dom_sf"/>
</dbReference>
<dbReference type="InterPro" id="IPR002205">
    <property type="entry name" value="Topo_IIA_dom_A"/>
</dbReference>
<dbReference type="GO" id="GO:0005524">
    <property type="term" value="F:ATP binding"/>
    <property type="evidence" value="ECO:0007669"/>
    <property type="project" value="UniProtKB-KW"/>
</dbReference>
<keyword evidence="8 10" id="KW-0238">DNA-binding</keyword>
<gene>
    <name evidence="12" type="ORF">glysoja_049588</name>
</gene>
<evidence type="ECO:0000256" key="7">
    <source>
        <dbReference type="ARBA" id="ARBA00023029"/>
    </source>
</evidence>
<dbReference type="InterPro" id="IPR013758">
    <property type="entry name" value="Topo_IIA_A/C_ab"/>
</dbReference>
<organism evidence="12">
    <name type="scientific">Glycine soja</name>
    <name type="common">Wild soybean</name>
    <dbReference type="NCBI Taxonomy" id="3848"/>
    <lineage>
        <taxon>Eukaryota</taxon>
        <taxon>Viridiplantae</taxon>
        <taxon>Streptophyta</taxon>
        <taxon>Embryophyta</taxon>
        <taxon>Tracheophyta</taxon>
        <taxon>Spermatophyta</taxon>
        <taxon>Magnoliopsida</taxon>
        <taxon>eudicotyledons</taxon>
        <taxon>Gunneridae</taxon>
        <taxon>Pentapetalae</taxon>
        <taxon>rosids</taxon>
        <taxon>fabids</taxon>
        <taxon>Fabales</taxon>
        <taxon>Fabaceae</taxon>
        <taxon>Papilionoideae</taxon>
        <taxon>50 kb inversion clade</taxon>
        <taxon>NPAAA clade</taxon>
        <taxon>indigoferoid/millettioid clade</taxon>
        <taxon>Phaseoleae</taxon>
        <taxon>Glycine</taxon>
        <taxon>Glycine subgen. Soja</taxon>
    </lineage>
</organism>
<keyword evidence="4" id="KW-0547">Nucleotide-binding</keyword>
<dbReference type="InterPro" id="IPR050634">
    <property type="entry name" value="DNA_Topoisomerase_II"/>
</dbReference>
<dbReference type="FunFam" id="3.30.1360.40:FF:000003">
    <property type="entry name" value="DNA topoisomerase 2"/>
    <property type="match status" value="1"/>
</dbReference>
<name>A0A0B2RBS4_GLYSO</name>
<dbReference type="Gene3D" id="3.30.1360.40">
    <property type="match status" value="1"/>
</dbReference>
<dbReference type="GO" id="GO:0000819">
    <property type="term" value="P:sister chromatid segregation"/>
    <property type="evidence" value="ECO:0007669"/>
    <property type="project" value="TreeGrafter"/>
</dbReference>
<dbReference type="GO" id="GO:0005634">
    <property type="term" value="C:nucleus"/>
    <property type="evidence" value="ECO:0007669"/>
    <property type="project" value="TreeGrafter"/>
</dbReference>
<evidence type="ECO:0000256" key="1">
    <source>
        <dbReference type="ARBA" id="ARBA00000185"/>
    </source>
</evidence>
<keyword evidence="5" id="KW-0418">Kinase</keyword>
<evidence type="ECO:0000256" key="9">
    <source>
        <dbReference type="ARBA" id="ARBA00023235"/>
    </source>
</evidence>
<evidence type="ECO:0000313" key="12">
    <source>
        <dbReference type="EMBL" id="KHN30815.1"/>
    </source>
</evidence>
<keyword evidence="9 12" id="KW-0413">Isomerase</keyword>
<dbReference type="AlphaFoldDB" id="A0A0B2RBS4"/>
<dbReference type="GO" id="GO:0003918">
    <property type="term" value="F:DNA topoisomerase type II (double strand cut, ATP-hydrolyzing) activity"/>
    <property type="evidence" value="ECO:0007669"/>
    <property type="project" value="UniProtKB-EC"/>
</dbReference>
<dbReference type="Gene3D" id="3.90.199.10">
    <property type="entry name" value="Topoisomerase II, domain 5"/>
    <property type="match status" value="1"/>
</dbReference>
<evidence type="ECO:0000256" key="3">
    <source>
        <dbReference type="ARBA" id="ARBA00012895"/>
    </source>
</evidence>
<keyword evidence="6" id="KW-0067">ATP-binding</keyword>
<dbReference type="SMART" id="SM00330">
    <property type="entry name" value="PIPKc"/>
    <property type="match status" value="1"/>
</dbReference>
<sequence>MCPLNIIFVVRPHRYIPVIPLVLVNGSQRIGTGCSSYIPNYNPRDIIANVRRLLSRETMVPMDPWYKGFKGTIETSPKEGGYVVNGSVEEINEHNFRITELPIRKWTQDYKQFLDSITDGSPNDFRQNGDDATVNIEVRMKLEKIVGIMQEGLLKKFKLTSSISTNNMHLFDTEGKIKKYENPEQILEEFFLLRLKYYERRKTRFIVMGNVFCSEYRIHKRFDLKGSSHGQSTDKPREQIDETTTLKDLDLNFVFRLEQSWFQELIWYRFCQVAHSFTLSFNFVFSYLRVGFM</sequence>
<feature type="domain" description="Topo IIA-type catalytic" evidence="11">
    <location>
        <begin position="1"/>
        <end position="293"/>
    </location>
</feature>
<dbReference type="EMBL" id="KN651365">
    <property type="protein sequence ID" value="KHN30815.1"/>
    <property type="molecule type" value="Genomic_DNA"/>
</dbReference>
<evidence type="ECO:0000256" key="6">
    <source>
        <dbReference type="ARBA" id="ARBA00022840"/>
    </source>
</evidence>
<dbReference type="InterPro" id="IPR027483">
    <property type="entry name" value="PInositol-4-P-4/5-kinase_C_sf"/>
</dbReference>
<evidence type="ECO:0000256" key="5">
    <source>
        <dbReference type="ARBA" id="ARBA00022777"/>
    </source>
</evidence>
<comment type="cofactor">
    <cofactor evidence="2">
        <name>Mg(2+)</name>
        <dbReference type="ChEBI" id="CHEBI:18420"/>
    </cofactor>
</comment>
<dbReference type="PANTHER" id="PTHR10169">
    <property type="entry name" value="DNA TOPOISOMERASE/GYRASE"/>
    <property type="match status" value="1"/>
</dbReference>
<comment type="caution">
    <text evidence="10">Lacks conserved residue(s) required for the propagation of feature annotation.</text>
</comment>
<evidence type="ECO:0000259" key="11">
    <source>
        <dbReference type="PROSITE" id="PS52040"/>
    </source>
</evidence>
<keyword evidence="5" id="KW-0808">Transferase</keyword>
<keyword evidence="7" id="KW-0799">Topoisomerase</keyword>
<evidence type="ECO:0000256" key="8">
    <source>
        <dbReference type="ARBA" id="ARBA00023125"/>
    </source>
</evidence>
<comment type="catalytic activity">
    <reaction evidence="1">
        <text>ATP-dependent breakage, passage and rejoining of double-stranded DNA.</text>
        <dbReference type="EC" id="5.6.2.2"/>
    </reaction>
</comment>
<dbReference type="Gene3D" id="3.30.810.10">
    <property type="entry name" value="2-Layer Sandwich"/>
    <property type="match status" value="1"/>
</dbReference>
<dbReference type="PROSITE" id="PS52040">
    <property type="entry name" value="TOPO_IIA"/>
    <property type="match status" value="1"/>
</dbReference>
<protein>
    <recommendedName>
        <fullName evidence="3">DNA topoisomerase (ATP-hydrolyzing)</fullName>
        <ecNumber evidence="3">5.6.2.2</ecNumber>
    </recommendedName>
</protein>
<evidence type="ECO:0000256" key="2">
    <source>
        <dbReference type="ARBA" id="ARBA00001946"/>
    </source>
</evidence>
<dbReference type="SUPFAM" id="SSF56104">
    <property type="entry name" value="SAICAR synthase-like"/>
    <property type="match status" value="1"/>
</dbReference>
<dbReference type="GO" id="GO:0046488">
    <property type="term" value="P:phosphatidylinositol metabolic process"/>
    <property type="evidence" value="ECO:0007669"/>
    <property type="project" value="InterPro"/>
</dbReference>
<accession>A0A0B2RBS4</accession>
<dbReference type="GO" id="GO:0003677">
    <property type="term" value="F:DNA binding"/>
    <property type="evidence" value="ECO:0007669"/>
    <property type="project" value="UniProtKB-UniRule"/>
</dbReference>
<dbReference type="Proteomes" id="UP000053555">
    <property type="component" value="Unassembled WGS sequence"/>
</dbReference>
<dbReference type="GO" id="GO:0052742">
    <property type="term" value="F:phosphatidylinositol kinase activity"/>
    <property type="evidence" value="ECO:0007669"/>
    <property type="project" value="InterPro"/>
</dbReference>
<dbReference type="SUPFAM" id="SSF56719">
    <property type="entry name" value="Type II DNA topoisomerase"/>
    <property type="match status" value="1"/>
</dbReference>
<dbReference type="GO" id="GO:0006265">
    <property type="term" value="P:DNA topological change"/>
    <property type="evidence" value="ECO:0007669"/>
    <property type="project" value="InterPro"/>
</dbReference>